<sequence length="227" mass="25015">MSAKIFPVQANKGERARQRLLIAALEKISEKGYDTASVREIADAAGQNVAAIAYYFGSKKKLYAALLEGVGSHIRGIFSDLDETVRQRLEAGTLEPAEAIRLLKAMLRAMVGVQMGGGGDFEKLHRIMVHEQTTPSDCFPILYDKTLRPLHERFTSLLAIARGEDPTSPEVILRAHALFGQAISFTWVRPTIVRRLGVRQLDATHAATISALIEDHIDLICNRPSTP</sequence>
<dbReference type="Gene3D" id="1.10.10.60">
    <property type="entry name" value="Homeodomain-like"/>
    <property type="match status" value="1"/>
</dbReference>
<gene>
    <name evidence="6" type="ORF">HNR46_001228</name>
</gene>
<dbReference type="Pfam" id="PF09209">
    <property type="entry name" value="CecR_C"/>
    <property type="match status" value="1"/>
</dbReference>
<evidence type="ECO:0000259" key="5">
    <source>
        <dbReference type="PROSITE" id="PS50977"/>
    </source>
</evidence>
<organism evidence="6 7">
    <name type="scientific">Haloferula luteola</name>
    <dbReference type="NCBI Taxonomy" id="595692"/>
    <lineage>
        <taxon>Bacteria</taxon>
        <taxon>Pseudomonadati</taxon>
        <taxon>Verrucomicrobiota</taxon>
        <taxon>Verrucomicrobiia</taxon>
        <taxon>Verrucomicrobiales</taxon>
        <taxon>Verrucomicrobiaceae</taxon>
        <taxon>Haloferula</taxon>
    </lineage>
</organism>
<evidence type="ECO:0000313" key="6">
    <source>
        <dbReference type="EMBL" id="MBB5350994.1"/>
    </source>
</evidence>
<keyword evidence="7" id="KW-1185">Reference proteome</keyword>
<evidence type="ECO:0000256" key="2">
    <source>
        <dbReference type="ARBA" id="ARBA00023125"/>
    </source>
</evidence>
<evidence type="ECO:0000256" key="4">
    <source>
        <dbReference type="PROSITE-ProRule" id="PRU00335"/>
    </source>
</evidence>
<proteinExistence type="predicted"/>
<dbReference type="InterPro" id="IPR009057">
    <property type="entry name" value="Homeodomain-like_sf"/>
</dbReference>
<keyword evidence="3" id="KW-0804">Transcription</keyword>
<reference evidence="6 7" key="1">
    <citation type="submission" date="2020-08" db="EMBL/GenBank/DDBJ databases">
        <title>Genomic Encyclopedia of Type Strains, Phase IV (KMG-IV): sequencing the most valuable type-strain genomes for metagenomic binning, comparative biology and taxonomic classification.</title>
        <authorList>
            <person name="Goeker M."/>
        </authorList>
    </citation>
    <scope>NUCLEOTIDE SEQUENCE [LARGE SCALE GENOMIC DNA]</scope>
    <source>
        <strain evidence="6 7">YC6886</strain>
    </source>
</reference>
<keyword evidence="1" id="KW-0805">Transcription regulation</keyword>
<dbReference type="GO" id="GO:0000976">
    <property type="term" value="F:transcription cis-regulatory region binding"/>
    <property type="evidence" value="ECO:0007669"/>
    <property type="project" value="TreeGrafter"/>
</dbReference>
<feature type="domain" description="HTH tetR-type" evidence="5">
    <location>
        <begin position="14"/>
        <end position="74"/>
    </location>
</feature>
<dbReference type="InterPro" id="IPR050109">
    <property type="entry name" value="HTH-type_TetR-like_transc_reg"/>
</dbReference>
<keyword evidence="2 4" id="KW-0238">DNA-binding</keyword>
<dbReference type="InterPro" id="IPR036271">
    <property type="entry name" value="Tet_transcr_reg_TetR-rel_C_sf"/>
</dbReference>
<dbReference type="InterPro" id="IPR001647">
    <property type="entry name" value="HTH_TetR"/>
</dbReference>
<dbReference type="PANTHER" id="PTHR30055:SF234">
    <property type="entry name" value="HTH-TYPE TRANSCRIPTIONAL REGULATOR BETI"/>
    <property type="match status" value="1"/>
</dbReference>
<evidence type="ECO:0000313" key="7">
    <source>
        <dbReference type="Proteomes" id="UP000557717"/>
    </source>
</evidence>
<dbReference type="PRINTS" id="PR00455">
    <property type="entry name" value="HTHTETR"/>
</dbReference>
<dbReference type="GO" id="GO:0003700">
    <property type="term" value="F:DNA-binding transcription factor activity"/>
    <property type="evidence" value="ECO:0007669"/>
    <property type="project" value="TreeGrafter"/>
</dbReference>
<dbReference type="Gene3D" id="1.10.357.10">
    <property type="entry name" value="Tetracycline Repressor, domain 2"/>
    <property type="match status" value="1"/>
</dbReference>
<dbReference type="Pfam" id="PF00440">
    <property type="entry name" value="TetR_N"/>
    <property type="match status" value="1"/>
</dbReference>
<dbReference type="EMBL" id="JACHFD010000004">
    <property type="protein sequence ID" value="MBB5350994.1"/>
    <property type="molecule type" value="Genomic_DNA"/>
</dbReference>
<comment type="caution">
    <text evidence="6">The sequence shown here is derived from an EMBL/GenBank/DDBJ whole genome shotgun (WGS) entry which is preliminary data.</text>
</comment>
<dbReference type="RefSeq" id="WP_184016754.1">
    <property type="nucleotide sequence ID" value="NZ_JACHFD010000004.1"/>
</dbReference>
<feature type="DNA-binding region" description="H-T-H motif" evidence="4">
    <location>
        <begin position="37"/>
        <end position="56"/>
    </location>
</feature>
<dbReference type="AlphaFoldDB" id="A0A840V5T7"/>
<dbReference type="SUPFAM" id="SSF46689">
    <property type="entry name" value="Homeodomain-like"/>
    <property type="match status" value="1"/>
</dbReference>
<dbReference type="InterPro" id="IPR015292">
    <property type="entry name" value="Tscrpt_reg_YbiH_C"/>
</dbReference>
<name>A0A840V5T7_9BACT</name>
<dbReference type="Proteomes" id="UP000557717">
    <property type="component" value="Unassembled WGS sequence"/>
</dbReference>
<accession>A0A840V5T7</accession>
<protein>
    <submittedName>
        <fullName evidence="6">AcrR family transcriptional regulator</fullName>
    </submittedName>
</protein>
<dbReference type="PANTHER" id="PTHR30055">
    <property type="entry name" value="HTH-TYPE TRANSCRIPTIONAL REGULATOR RUTR"/>
    <property type="match status" value="1"/>
</dbReference>
<evidence type="ECO:0000256" key="3">
    <source>
        <dbReference type="ARBA" id="ARBA00023163"/>
    </source>
</evidence>
<evidence type="ECO:0000256" key="1">
    <source>
        <dbReference type="ARBA" id="ARBA00023015"/>
    </source>
</evidence>
<dbReference type="PROSITE" id="PS50977">
    <property type="entry name" value="HTH_TETR_2"/>
    <property type="match status" value="1"/>
</dbReference>
<dbReference type="SUPFAM" id="SSF48498">
    <property type="entry name" value="Tetracyclin repressor-like, C-terminal domain"/>
    <property type="match status" value="1"/>
</dbReference>